<reference evidence="1" key="1">
    <citation type="journal article" date="2021" name="Proc. Natl. Acad. Sci. U.S.A.">
        <title>A Catalog of Tens of Thousands of Viruses from Human Metagenomes Reveals Hidden Associations with Chronic Diseases.</title>
        <authorList>
            <person name="Tisza M.J."/>
            <person name="Buck C.B."/>
        </authorList>
    </citation>
    <scope>NUCLEOTIDE SEQUENCE</scope>
    <source>
        <strain evidence="1">CtmYS12</strain>
    </source>
</reference>
<protein>
    <submittedName>
        <fullName evidence="1">Uncharacterized protein</fullName>
    </submittedName>
</protein>
<dbReference type="InterPro" id="IPR045933">
    <property type="entry name" value="DUF6353"/>
</dbReference>
<evidence type="ECO:0000313" key="1">
    <source>
        <dbReference type="EMBL" id="DAE02553.1"/>
    </source>
</evidence>
<accession>A0A8S5P811</accession>
<dbReference type="EMBL" id="BK015347">
    <property type="protein sequence ID" value="DAE02553.1"/>
    <property type="molecule type" value="Genomic_DNA"/>
</dbReference>
<organism evidence="1">
    <name type="scientific">Siphoviridae sp. ctmYS12</name>
    <dbReference type="NCBI Taxonomy" id="2825652"/>
    <lineage>
        <taxon>Viruses</taxon>
        <taxon>Duplodnaviria</taxon>
        <taxon>Heunggongvirae</taxon>
        <taxon>Uroviricota</taxon>
        <taxon>Caudoviricetes</taxon>
    </lineage>
</organism>
<proteinExistence type="predicted"/>
<dbReference type="Pfam" id="PF19880">
    <property type="entry name" value="DUF6353"/>
    <property type="match status" value="1"/>
</dbReference>
<sequence length="111" mass="13058">MAVTEILSKYSKRFDSNCSFWTKDFKINEFFISRVQFYANENLRIKGYLFLNTVYEWLGIASTKDGQVVGWIYAPGKTIDFGMTREDRTSNYILNFNVDGKILDKTNMEDY</sequence>
<name>A0A8S5P811_9CAUD</name>